<dbReference type="Gene3D" id="3.60.15.10">
    <property type="entry name" value="Ribonuclease Z/Hydroxyacylglutathione hydrolase-like"/>
    <property type="match status" value="1"/>
</dbReference>
<dbReference type="SUPFAM" id="SSF56281">
    <property type="entry name" value="Metallo-hydrolase/oxidoreductase"/>
    <property type="match status" value="1"/>
</dbReference>
<dbReference type="InterPro" id="IPR036866">
    <property type="entry name" value="RibonucZ/Hydroxyglut_hydro"/>
</dbReference>
<feature type="domain" description="Metallo-beta-lactamase" evidence="1">
    <location>
        <begin position="26"/>
        <end position="224"/>
    </location>
</feature>
<evidence type="ECO:0000313" key="2">
    <source>
        <dbReference type="EMBL" id="GEB61204.1"/>
    </source>
</evidence>
<dbReference type="Proteomes" id="UP000315226">
    <property type="component" value="Unassembled WGS sequence"/>
</dbReference>
<dbReference type="PANTHER" id="PTHR43717:SF1">
    <property type="entry name" value="ANAEROBIC NITRIC OXIDE REDUCTASE FLAVORUBREDOXIN"/>
    <property type="match status" value="1"/>
</dbReference>
<dbReference type="OrthoDB" id="3865988at2"/>
<evidence type="ECO:0000259" key="1">
    <source>
        <dbReference type="SMART" id="SM00849"/>
    </source>
</evidence>
<keyword evidence="3" id="KW-1185">Reference proteome</keyword>
<dbReference type="RefSeq" id="WP_141301453.1">
    <property type="nucleotide sequence ID" value="NZ_BJMN01000053.1"/>
</dbReference>
<reference evidence="2 3" key="1">
    <citation type="submission" date="2019-06" db="EMBL/GenBank/DDBJ databases">
        <title>Whole genome shotgun sequence of Streptomyces gardneri NBRC 12865.</title>
        <authorList>
            <person name="Hosoyama A."/>
            <person name="Uohara A."/>
            <person name="Ohji S."/>
            <person name="Ichikawa N."/>
        </authorList>
    </citation>
    <scope>NUCLEOTIDE SEQUENCE [LARGE SCALE GENOMIC DNA]</scope>
    <source>
        <strain evidence="2 3">NBRC 12865</strain>
    </source>
</reference>
<name>A0A4Y3RV62_9ACTN</name>
<dbReference type="EMBL" id="BJMN01000053">
    <property type="protein sequence ID" value="GEB61204.1"/>
    <property type="molecule type" value="Genomic_DNA"/>
</dbReference>
<accession>A0A4Y3RV62</accession>
<proteinExistence type="predicted"/>
<dbReference type="AlphaFoldDB" id="A0A4Y3RV62"/>
<sequence length="271" mass="29389">MDTHKVGSDTTVIADSLEAPGVGYIPANAFVLTAAEPVVVDTGLSVEDRDFVASLGEVMDPADVRWIWLTHPDRDHTGGIFDLLDAAPHARVITTFVGAGIMTTERPLPMNRVYFLNPGQSLDVGDRTLHAFRPPLFDNPATVGFYDDRTRICFSSDCFGGPMPSVEIAESGHASDLKPEELRGAQLLWATIDSPWVHIVDAEKYRATIAPLREMNPEIVLCTHLPPAVRMTDRMLETIALAPDSDPFVGPDQVALEQLLASFEPGGMAAA</sequence>
<dbReference type="PANTHER" id="PTHR43717">
    <property type="entry name" value="ANAEROBIC NITRIC OXIDE REDUCTASE FLAVORUBREDOXIN"/>
    <property type="match status" value="1"/>
</dbReference>
<evidence type="ECO:0000313" key="3">
    <source>
        <dbReference type="Proteomes" id="UP000315226"/>
    </source>
</evidence>
<dbReference type="SMART" id="SM00849">
    <property type="entry name" value="Lactamase_B"/>
    <property type="match status" value="1"/>
</dbReference>
<dbReference type="Pfam" id="PF00753">
    <property type="entry name" value="Lactamase_B"/>
    <property type="match status" value="1"/>
</dbReference>
<organism evidence="2 3">
    <name type="scientific">Streptomyces gardneri</name>
    <dbReference type="NCBI Taxonomy" id="66892"/>
    <lineage>
        <taxon>Bacteria</taxon>
        <taxon>Bacillati</taxon>
        <taxon>Actinomycetota</taxon>
        <taxon>Actinomycetes</taxon>
        <taxon>Kitasatosporales</taxon>
        <taxon>Streptomycetaceae</taxon>
        <taxon>Streptomyces</taxon>
    </lineage>
</organism>
<gene>
    <name evidence="2" type="ORF">SGA01_68090</name>
</gene>
<dbReference type="InterPro" id="IPR001279">
    <property type="entry name" value="Metallo-B-lactamas"/>
</dbReference>
<comment type="caution">
    <text evidence="2">The sequence shown here is derived from an EMBL/GenBank/DDBJ whole genome shotgun (WGS) entry which is preliminary data.</text>
</comment>
<protein>
    <recommendedName>
        <fullName evidence="1">Metallo-beta-lactamase domain-containing protein</fullName>
    </recommendedName>
</protein>